<dbReference type="AlphaFoldDB" id="A0A0J0XV81"/>
<keyword evidence="3" id="KW-1185">Reference proteome</keyword>
<dbReference type="PANTHER" id="PTHR22642">
    <property type="entry name" value="IMIDAZOLONEPROPIONASE"/>
    <property type="match status" value="1"/>
</dbReference>
<dbReference type="Gene3D" id="3.10.310.70">
    <property type="match status" value="1"/>
</dbReference>
<dbReference type="InterPro" id="IPR013108">
    <property type="entry name" value="Amidohydro_3"/>
</dbReference>
<accession>A0A0J0XV81</accession>
<protein>
    <submittedName>
        <fullName evidence="2">Amidohydrolase 3</fullName>
    </submittedName>
</protein>
<dbReference type="InterPro" id="IPR032466">
    <property type="entry name" value="Metal_Hydrolase"/>
</dbReference>
<feature type="domain" description="Amidohydrolase 3" evidence="1">
    <location>
        <begin position="53"/>
        <end position="508"/>
    </location>
</feature>
<evidence type="ECO:0000313" key="3">
    <source>
        <dbReference type="Proteomes" id="UP000053611"/>
    </source>
</evidence>
<name>A0A0J0XV81_9TREE</name>
<dbReference type="STRING" id="879819.A0A0J0XV81"/>
<dbReference type="Proteomes" id="UP000053611">
    <property type="component" value="Unassembled WGS sequence"/>
</dbReference>
<dbReference type="SMR" id="A0A0J0XV81"/>
<dbReference type="RefSeq" id="XP_018281457.1">
    <property type="nucleotide sequence ID" value="XM_018422145.1"/>
</dbReference>
<evidence type="ECO:0000313" key="2">
    <source>
        <dbReference type="EMBL" id="KLT44966.1"/>
    </source>
</evidence>
<dbReference type="EMBL" id="KQ087183">
    <property type="protein sequence ID" value="KLT44966.1"/>
    <property type="molecule type" value="Genomic_DNA"/>
</dbReference>
<sequence length="510" mass="55498">MAPSSLDVPTPSRPTVFINANLVGRPGEGPVTVRIADGMVQHIGTEVDTKGAEVVDLTGKWISPGLIDWHTHFTMNSVASRRLNLYHCTSVAGVFTRVKEALSDSRHDEGGRLVCINLRLGAWGDRDNLTLEALDALSPKPLIIIANGYHSGYLNTPALAIGGYTCADYPNGYLEEETAFAMWGKLQDTADVKVLDEWVADEAAAAARLGVTEIVDLEMEHNIPVWQRRVAAGFDKLRVHIGFYVPHLDDAISAGLKSGDVVPKTRGLVLAGAHKLITDGSLGSQTAYCCDPYPGTENRGLFVFTKDKLAAQMAKATTHGLTLAVHAIGDKAMHLILETFKAESDAGRQALPGSTIEHAQLVQESDIQLFAELGLIASVQPRHMVDDRELCHTFWAGREGRTFPFKWFVDAGIPMKFGTDCPVAPLQPWEAMAVAISRAGEGEKTFCPQHLIDLEVAYRASTHNGRLDIVEGDRADLVVLDRDPLALDAAELRRMVSCGTMLGGNWTYRK</sequence>
<proteinExistence type="predicted"/>
<dbReference type="PANTHER" id="PTHR22642:SF2">
    <property type="entry name" value="PROTEIN LONG AFTER FAR-RED 3"/>
    <property type="match status" value="1"/>
</dbReference>
<dbReference type="Gene3D" id="3.20.20.140">
    <property type="entry name" value="Metal-dependent hydrolases"/>
    <property type="match status" value="1"/>
</dbReference>
<dbReference type="Pfam" id="PF07969">
    <property type="entry name" value="Amidohydro_3"/>
    <property type="match status" value="1"/>
</dbReference>
<gene>
    <name evidence="2" type="ORF">CC85DRAFT_282885</name>
</gene>
<dbReference type="SUPFAM" id="SSF51338">
    <property type="entry name" value="Composite domain of metallo-dependent hydrolases"/>
    <property type="match status" value="1"/>
</dbReference>
<organism evidence="2 3">
    <name type="scientific">Cutaneotrichosporon oleaginosum</name>
    <dbReference type="NCBI Taxonomy" id="879819"/>
    <lineage>
        <taxon>Eukaryota</taxon>
        <taxon>Fungi</taxon>
        <taxon>Dikarya</taxon>
        <taxon>Basidiomycota</taxon>
        <taxon>Agaricomycotina</taxon>
        <taxon>Tremellomycetes</taxon>
        <taxon>Trichosporonales</taxon>
        <taxon>Trichosporonaceae</taxon>
        <taxon>Cutaneotrichosporon</taxon>
    </lineage>
</organism>
<keyword evidence="2" id="KW-0378">Hydrolase</keyword>
<evidence type="ECO:0000259" key="1">
    <source>
        <dbReference type="Pfam" id="PF07969"/>
    </source>
</evidence>
<reference evidence="2 3" key="1">
    <citation type="submission" date="2015-03" db="EMBL/GenBank/DDBJ databases">
        <title>Genomics and transcriptomics of the oil-accumulating basidiomycete yeast T. oleaginosus allow insights into substrate utilization and the diverse evolutionary trajectories of mating systems in fungi.</title>
        <authorList>
            <consortium name="DOE Joint Genome Institute"/>
            <person name="Kourist R."/>
            <person name="Kracht O."/>
            <person name="Bracharz F."/>
            <person name="Lipzen A."/>
            <person name="Nolan M."/>
            <person name="Ohm R."/>
            <person name="Grigoriev I."/>
            <person name="Sun S."/>
            <person name="Heitman J."/>
            <person name="Bruck T."/>
            <person name="Nowrousian M."/>
        </authorList>
    </citation>
    <scope>NUCLEOTIDE SEQUENCE [LARGE SCALE GENOMIC DNA]</scope>
    <source>
        <strain evidence="2 3">IBC0246</strain>
    </source>
</reference>
<dbReference type="Gene3D" id="2.30.40.10">
    <property type="entry name" value="Urease, subunit C, domain 1"/>
    <property type="match status" value="1"/>
</dbReference>
<dbReference type="GeneID" id="28982748"/>
<dbReference type="OrthoDB" id="3501663at2759"/>
<dbReference type="InterPro" id="IPR011059">
    <property type="entry name" value="Metal-dep_hydrolase_composite"/>
</dbReference>
<dbReference type="SUPFAM" id="SSF51556">
    <property type="entry name" value="Metallo-dependent hydrolases"/>
    <property type="match status" value="1"/>
</dbReference>
<dbReference type="GO" id="GO:0016810">
    <property type="term" value="F:hydrolase activity, acting on carbon-nitrogen (but not peptide) bonds"/>
    <property type="evidence" value="ECO:0007669"/>
    <property type="project" value="InterPro"/>
</dbReference>